<geneLocation type="plasmid" evidence="1">
    <name>pLMV7</name>
</geneLocation>
<keyword evidence="1" id="KW-0614">Plasmid</keyword>
<gene>
    <name evidence="1" type="ORF">LMV7_p00260</name>
</gene>
<accession>U5NWG7</accession>
<reference evidence="1" key="1">
    <citation type="journal article" date="2013" name="Genome Announc.">
        <title>First complete sequence of a giant linear plasmid from a micrococcus strain isolated from an extremely high-altitude lake.</title>
        <authorList>
            <person name="Dib J.R."/>
            <person name="Schuldes J."/>
            <person name="Thurmer A."/>
            <person name="Farias M.E."/>
            <person name="Daniel R."/>
            <person name="Meinhardt F."/>
        </authorList>
    </citation>
    <scope>NUCLEOTIDE SEQUENCE</scope>
    <source>
        <strain evidence="1">V7</strain>
        <plasmid evidence="1">pLMV7</plasmid>
    </source>
</reference>
<organism evidence="1">
    <name type="scientific">Micrococcus sp. V7</name>
    <dbReference type="NCBI Taxonomy" id="404582"/>
    <lineage>
        <taxon>Bacteria</taxon>
        <taxon>Bacillati</taxon>
        <taxon>Actinomycetota</taxon>
        <taxon>Actinomycetes</taxon>
        <taxon>Micrococcales</taxon>
        <taxon>Micrococcaceae</taxon>
        <taxon>Micrococcus</taxon>
    </lineage>
</organism>
<name>U5NWG7_9MICC</name>
<evidence type="ECO:0000313" key="1">
    <source>
        <dbReference type="EMBL" id="AGY35448.1"/>
    </source>
</evidence>
<protein>
    <submittedName>
        <fullName evidence="1">Uncharacterized protein</fullName>
    </submittedName>
</protein>
<proteinExistence type="predicted"/>
<dbReference type="EMBL" id="KF577591">
    <property type="protein sequence ID" value="AGY35448.1"/>
    <property type="molecule type" value="Genomic_DNA"/>
</dbReference>
<sequence length="245" mass="27182">MAVSAAHQIPWDDYETWARAQWTHAHGPETGAHVQYKDMAAAAGYGPHRLIKAKRNGTIPLYAVRDYARGLGADPITALAAFTPIPLTADEPTPAQWLTQLHPTELHAELLRRLDHPVPAPADATFTPRPHAWATALLDGPPNQPAGHRGQRRKHAAHQLLHIPYNTLRTKERRGSWTIPELTQLCTWTGWHLGLALAVTGWLHWEEVGLDPRDRYAVLRSVGGSELMDGIEAALPETRRALDLT</sequence>
<dbReference type="RefSeq" id="WP_023190080.1">
    <property type="nucleotide sequence ID" value="NC_022599.1"/>
</dbReference>
<dbReference type="AlphaFoldDB" id="U5NWG7"/>